<name>A0ABD3K2E6_EUCGL</name>
<feature type="region of interest" description="Disordered" evidence="9">
    <location>
        <begin position="166"/>
        <end position="185"/>
    </location>
</feature>
<dbReference type="EMBL" id="JBJKBG010000007">
    <property type="protein sequence ID" value="KAL3732699.1"/>
    <property type="molecule type" value="Genomic_DNA"/>
</dbReference>
<comment type="similarity">
    <text evidence="8">Belongs to the NFYA/HAP2 subunit family.</text>
</comment>
<organism evidence="10 11">
    <name type="scientific">Eucalyptus globulus</name>
    <name type="common">Tasmanian blue gum</name>
    <dbReference type="NCBI Taxonomy" id="34317"/>
    <lineage>
        <taxon>Eukaryota</taxon>
        <taxon>Viridiplantae</taxon>
        <taxon>Streptophyta</taxon>
        <taxon>Embryophyta</taxon>
        <taxon>Tracheophyta</taxon>
        <taxon>Spermatophyta</taxon>
        <taxon>Magnoliopsida</taxon>
        <taxon>eudicotyledons</taxon>
        <taxon>Gunneridae</taxon>
        <taxon>Pentapetalae</taxon>
        <taxon>rosids</taxon>
        <taxon>malvids</taxon>
        <taxon>Myrtales</taxon>
        <taxon>Myrtaceae</taxon>
        <taxon>Myrtoideae</taxon>
        <taxon>Eucalypteae</taxon>
        <taxon>Eucalyptus</taxon>
    </lineage>
</organism>
<dbReference type="GO" id="GO:0005634">
    <property type="term" value="C:nucleus"/>
    <property type="evidence" value="ECO:0007669"/>
    <property type="project" value="UniProtKB-SubCell"/>
</dbReference>
<evidence type="ECO:0000256" key="4">
    <source>
        <dbReference type="ARBA" id="ARBA00023159"/>
    </source>
</evidence>
<protein>
    <recommendedName>
        <fullName evidence="8">Nuclear transcription factor Y subunit</fullName>
    </recommendedName>
</protein>
<dbReference type="InterPro" id="IPR018362">
    <property type="entry name" value="CCAAT-binding_factor_CS"/>
</dbReference>
<dbReference type="GO" id="GO:0003677">
    <property type="term" value="F:DNA binding"/>
    <property type="evidence" value="ECO:0007669"/>
    <property type="project" value="UniProtKB-KW"/>
</dbReference>
<keyword evidence="4" id="KW-0010">Activator</keyword>
<evidence type="ECO:0000313" key="11">
    <source>
        <dbReference type="Proteomes" id="UP001634007"/>
    </source>
</evidence>
<keyword evidence="3 8" id="KW-0238">DNA-binding</keyword>
<evidence type="ECO:0000256" key="6">
    <source>
        <dbReference type="ARBA" id="ARBA00023242"/>
    </source>
</evidence>
<sequence>MLVMPGRAENIDPQLEQGTQSILHSSLYVQPWWHGARNSMSVTTEDGSNRQEEKHAKSVVSSMTLSTGEHLGVNSPRELVGHSIVLTSSLYSDPQFGGPLTSFYGPQAMVPHLYGVHGRMPLPLEMAEEPVYVNAKQYHGILRRRRIRAKAELDRKAVKGRKPYLHESRHRHAMRRPRGSGGRFLNTKTLDSDDSSFAAEKAVNSSVDLPTQFVKTSTAQGFQTRSMRADSTGSNGNVSANGLSYQGISCLGAEKETLQLYEGPNGAYK</sequence>
<dbReference type="AlphaFoldDB" id="A0ABD3K2E6"/>
<evidence type="ECO:0000256" key="2">
    <source>
        <dbReference type="ARBA" id="ARBA00023015"/>
    </source>
</evidence>
<comment type="subunit">
    <text evidence="7">Heterotrimeric transcription factor composed of three components, NF-YA, NF-YB and NF-YC. NF-YB and NF-YC must interact and dimerize for NF-YA association and DNA binding.</text>
</comment>
<evidence type="ECO:0000256" key="3">
    <source>
        <dbReference type="ARBA" id="ARBA00023125"/>
    </source>
</evidence>
<dbReference type="Proteomes" id="UP001634007">
    <property type="component" value="Unassembled WGS sequence"/>
</dbReference>
<accession>A0ABD3K2E6</accession>
<dbReference type="PANTHER" id="PTHR12632">
    <property type="entry name" value="TRANSCRIPTION FACTOR NF-Y ALPHA-RELATED"/>
    <property type="match status" value="1"/>
</dbReference>
<reference evidence="10 11" key="1">
    <citation type="submission" date="2024-11" db="EMBL/GenBank/DDBJ databases">
        <title>Chromosome-level genome assembly of Eucalyptus globulus Labill. provides insights into its genome evolution.</title>
        <authorList>
            <person name="Li X."/>
        </authorList>
    </citation>
    <scope>NUCLEOTIDE SEQUENCE [LARGE SCALE GENOMIC DNA]</scope>
    <source>
        <strain evidence="10">CL2024</strain>
        <tissue evidence="10">Fresh tender leaves</tissue>
    </source>
</reference>
<feature type="compositionally biased region" description="Basic residues" evidence="9">
    <location>
        <begin position="166"/>
        <end position="178"/>
    </location>
</feature>
<dbReference type="Gene3D" id="6.10.250.2430">
    <property type="match status" value="1"/>
</dbReference>
<evidence type="ECO:0000256" key="7">
    <source>
        <dbReference type="ARBA" id="ARBA00025911"/>
    </source>
</evidence>
<comment type="caution">
    <text evidence="10">The sequence shown here is derived from an EMBL/GenBank/DDBJ whole genome shotgun (WGS) entry which is preliminary data.</text>
</comment>
<dbReference type="InterPro" id="IPR001289">
    <property type="entry name" value="NFYA"/>
</dbReference>
<keyword evidence="5 8" id="KW-0804">Transcription</keyword>
<evidence type="ECO:0000256" key="5">
    <source>
        <dbReference type="ARBA" id="ARBA00023163"/>
    </source>
</evidence>
<comment type="subcellular location">
    <subcellularLocation>
        <location evidence="1 8">Nucleus</location>
    </subcellularLocation>
</comment>
<keyword evidence="2 8" id="KW-0805">Transcription regulation</keyword>
<evidence type="ECO:0000256" key="9">
    <source>
        <dbReference type="SAM" id="MobiDB-lite"/>
    </source>
</evidence>
<evidence type="ECO:0000256" key="1">
    <source>
        <dbReference type="ARBA" id="ARBA00004123"/>
    </source>
</evidence>
<evidence type="ECO:0000256" key="8">
    <source>
        <dbReference type="RuleBase" id="RU367155"/>
    </source>
</evidence>
<evidence type="ECO:0000313" key="10">
    <source>
        <dbReference type="EMBL" id="KAL3732699.1"/>
    </source>
</evidence>
<dbReference type="PRINTS" id="PR00616">
    <property type="entry name" value="CCAATSUBUNTB"/>
</dbReference>
<proteinExistence type="inferred from homology"/>
<comment type="function">
    <text evidence="8">Component of the sequence-specific heterotrimeric transcription factor (NF-Y) which specifically recognizes a 5'-CCAAT-3' box motif found in the promoters of its target genes.</text>
</comment>
<dbReference type="PROSITE" id="PS00686">
    <property type="entry name" value="NFYA_HAP2_1"/>
    <property type="match status" value="1"/>
</dbReference>
<dbReference type="PROSITE" id="PS51152">
    <property type="entry name" value="NFYA_HAP2_2"/>
    <property type="match status" value="1"/>
</dbReference>
<dbReference type="GO" id="GO:0003700">
    <property type="term" value="F:DNA-binding transcription factor activity"/>
    <property type="evidence" value="ECO:0007669"/>
    <property type="project" value="UniProtKB-UniRule"/>
</dbReference>
<gene>
    <name evidence="10" type="ORF">ACJRO7_029364</name>
</gene>
<keyword evidence="11" id="KW-1185">Reference proteome</keyword>
<dbReference type="Pfam" id="PF02045">
    <property type="entry name" value="CBFB_NFYA"/>
    <property type="match status" value="1"/>
</dbReference>
<keyword evidence="6 8" id="KW-0539">Nucleus</keyword>
<dbReference type="SMART" id="SM00521">
    <property type="entry name" value="CBF"/>
    <property type="match status" value="1"/>
</dbReference>